<evidence type="ECO:0000259" key="6">
    <source>
        <dbReference type="SMART" id="SM00382"/>
    </source>
</evidence>
<dbReference type="GO" id="GO:0043139">
    <property type="term" value="F:5'-3' DNA helicase activity"/>
    <property type="evidence" value="ECO:0007669"/>
    <property type="project" value="TreeGrafter"/>
</dbReference>
<dbReference type="PANTHER" id="PTHR43788:SF8">
    <property type="entry name" value="DNA-BINDING PROTEIN SMUBP-2"/>
    <property type="match status" value="1"/>
</dbReference>
<dbReference type="InterPro" id="IPR019993">
    <property type="entry name" value="RecB_nuclease_TM0106_put"/>
</dbReference>
<dbReference type="Pfam" id="PF13087">
    <property type="entry name" value="AAA_12"/>
    <property type="match status" value="1"/>
</dbReference>
<dbReference type="GO" id="GO:0016787">
    <property type="term" value="F:hydrolase activity"/>
    <property type="evidence" value="ECO:0007669"/>
    <property type="project" value="UniProtKB-KW"/>
</dbReference>
<keyword evidence="3 7" id="KW-0347">Helicase</keyword>
<evidence type="ECO:0000256" key="3">
    <source>
        <dbReference type="ARBA" id="ARBA00022806"/>
    </source>
</evidence>
<keyword evidence="8" id="KW-1185">Reference proteome</keyword>
<evidence type="ECO:0000256" key="1">
    <source>
        <dbReference type="ARBA" id="ARBA00022741"/>
    </source>
</evidence>
<evidence type="ECO:0000256" key="2">
    <source>
        <dbReference type="ARBA" id="ARBA00022801"/>
    </source>
</evidence>
<feature type="region of interest" description="Disordered" evidence="5">
    <location>
        <begin position="815"/>
        <end position="841"/>
    </location>
</feature>
<keyword evidence="1" id="KW-0547">Nucleotide-binding</keyword>
<dbReference type="CDD" id="cd17934">
    <property type="entry name" value="DEXXQc_Upf1-like"/>
    <property type="match status" value="1"/>
</dbReference>
<dbReference type="NCBIfam" id="TIGR03491">
    <property type="entry name" value="TM0106 family RecB-like putative nuclease"/>
    <property type="match status" value="1"/>
</dbReference>
<reference evidence="8" key="1">
    <citation type="journal article" date="2015" name="PLoS Genet.">
        <title>Genome Sequence and Transcriptome Analyses of Chrysochromulina tobin: Metabolic Tools for Enhanced Algal Fitness in the Prominent Order Prymnesiales (Haptophyceae).</title>
        <authorList>
            <person name="Hovde B.T."/>
            <person name="Deodato C.R."/>
            <person name="Hunsperger H.M."/>
            <person name="Ryken S.A."/>
            <person name="Yost W."/>
            <person name="Jha R.K."/>
            <person name="Patterson J."/>
            <person name="Monnat R.J. Jr."/>
            <person name="Barlow S.B."/>
            <person name="Starkenburg S.R."/>
            <person name="Cattolico R.A."/>
        </authorList>
    </citation>
    <scope>NUCLEOTIDE SEQUENCE</scope>
    <source>
        <strain evidence="8">CCMP291</strain>
    </source>
</reference>
<organism evidence="7 8">
    <name type="scientific">Chrysochromulina tobinii</name>
    <dbReference type="NCBI Taxonomy" id="1460289"/>
    <lineage>
        <taxon>Eukaryota</taxon>
        <taxon>Haptista</taxon>
        <taxon>Haptophyta</taxon>
        <taxon>Prymnesiophyceae</taxon>
        <taxon>Prymnesiales</taxon>
        <taxon>Chrysochromulinaceae</taxon>
        <taxon>Chrysochromulina</taxon>
    </lineage>
</organism>
<feature type="compositionally biased region" description="Low complexity" evidence="5">
    <location>
        <begin position="414"/>
        <end position="426"/>
    </location>
</feature>
<dbReference type="Gene3D" id="3.40.50.300">
    <property type="entry name" value="P-loop containing nucleotide triphosphate hydrolases"/>
    <property type="match status" value="2"/>
</dbReference>
<dbReference type="InterPro" id="IPR038720">
    <property type="entry name" value="YprB_RNase_H-like_dom"/>
</dbReference>
<feature type="compositionally biased region" description="Basic and acidic residues" evidence="5">
    <location>
        <begin position="816"/>
        <end position="836"/>
    </location>
</feature>
<evidence type="ECO:0000313" key="8">
    <source>
        <dbReference type="Proteomes" id="UP000037460"/>
    </source>
</evidence>
<feature type="domain" description="AAA+ ATPase" evidence="6">
    <location>
        <begin position="711"/>
        <end position="946"/>
    </location>
</feature>
<protein>
    <submittedName>
        <fullName evidence="7">RNA helicase</fullName>
    </submittedName>
</protein>
<proteinExistence type="predicted"/>
<dbReference type="InterPro" id="IPR012337">
    <property type="entry name" value="RNaseH-like_sf"/>
</dbReference>
<keyword evidence="2" id="KW-0378">Hydrolase</keyword>
<dbReference type="InterPro" id="IPR027417">
    <property type="entry name" value="P-loop_NTPase"/>
</dbReference>
<gene>
    <name evidence="7" type="ORF">Ctob_013096</name>
</gene>
<dbReference type="Proteomes" id="UP000037460">
    <property type="component" value="Unassembled WGS sequence"/>
</dbReference>
<dbReference type="PANTHER" id="PTHR43788">
    <property type="entry name" value="DNA2/NAM7 HELICASE FAMILY MEMBER"/>
    <property type="match status" value="1"/>
</dbReference>
<evidence type="ECO:0000256" key="5">
    <source>
        <dbReference type="SAM" id="MobiDB-lite"/>
    </source>
</evidence>
<dbReference type="InterPro" id="IPR050534">
    <property type="entry name" value="Coronavir_polyprotein_1ab"/>
</dbReference>
<dbReference type="CDD" id="cd18808">
    <property type="entry name" value="SF1_C_Upf1"/>
    <property type="match status" value="1"/>
</dbReference>
<evidence type="ECO:0000256" key="4">
    <source>
        <dbReference type="ARBA" id="ARBA00022840"/>
    </source>
</evidence>
<dbReference type="Pfam" id="PF13482">
    <property type="entry name" value="RNase_H_2"/>
    <property type="match status" value="1"/>
</dbReference>
<dbReference type="OrthoDB" id="6513042at2759"/>
<dbReference type="EMBL" id="JWZX01002714">
    <property type="protein sequence ID" value="KOO27442.1"/>
    <property type="molecule type" value="Genomic_DNA"/>
</dbReference>
<dbReference type="SMART" id="SM00382">
    <property type="entry name" value="AAA"/>
    <property type="match status" value="1"/>
</dbReference>
<keyword evidence="4" id="KW-0067">ATP-binding</keyword>
<accession>A0A0M0JMC4</accession>
<dbReference type="Pfam" id="PF13245">
    <property type="entry name" value="AAA_19"/>
    <property type="match status" value="1"/>
</dbReference>
<feature type="region of interest" description="Disordered" evidence="5">
    <location>
        <begin position="407"/>
        <end position="436"/>
    </location>
</feature>
<evidence type="ECO:0000313" key="7">
    <source>
        <dbReference type="EMBL" id="KOO27442.1"/>
    </source>
</evidence>
<dbReference type="SUPFAM" id="SSF53098">
    <property type="entry name" value="Ribonuclease H-like"/>
    <property type="match status" value="1"/>
</dbReference>
<dbReference type="SUPFAM" id="SSF52540">
    <property type="entry name" value="P-loop containing nucleoside triphosphate hydrolases"/>
    <property type="match status" value="1"/>
</dbReference>
<dbReference type="GO" id="GO:0005524">
    <property type="term" value="F:ATP binding"/>
    <property type="evidence" value="ECO:0007669"/>
    <property type="project" value="UniProtKB-KW"/>
</dbReference>
<dbReference type="AlphaFoldDB" id="A0A0M0JMC4"/>
<comment type="caution">
    <text evidence="7">The sequence shown here is derived from an EMBL/GenBank/DDBJ whole genome shotgun (WGS) entry which is preliminary data.</text>
</comment>
<name>A0A0M0JMC4_9EUKA</name>
<dbReference type="InterPro" id="IPR047187">
    <property type="entry name" value="SF1_C_Upf1"/>
</dbReference>
<sequence length="1230" mass="130263">MDAPDAFLQMLGRKGAESEAAVLRSLRESCRDDWIDLSAVRGSAEERVAATQDALAKRPAVIYQAPLLGGGFFGIADFLVRVDDDADRAPIAEAPGAAAGAATQYMVWDAKLGRHPRPSQVLQLCCYAEMLAAQQGAPVERVGLVLGASPLVLRVASYDALYRRVRERFLAAQDAFDPLDPPPPPDPRIATGRWSSLAASELERRDDLRRVARLSRLHAVRLRAAGVHTATQLASLDDAARAESAASGGAGVPERTAFCAAVDWIEARRRTHPGMHVYHYGAYEVSALRRLAGRYGTREEVVDGLLRSGVLIDLYEVVRHGLLLGEPSYSIKNVERLYRPKRDTEVGKGDQSVAAYNSWLDAPDGPDASTSETLRALAEYNRDDCESTRALADWLWRLRCERCGQPPAAPTASEAADTPAEAFPEAAEGEAAAEGDAGLPQVVDEEEAEVARLEALLCDRGVSWPETSVLCDTEVRETLSGMLRFHRREAKPQWWRRYEWIARPPAELVADPRTLGELHRTEREPFKSAPRKRRLAYEYRWAHPQQSNLCEASNVVLRDDAPFVMGAVLGASGNGAAAEATALTTAPIDGSGEELRSLGATLLSLDRTTGLALIECGHEPPQQLSVLPNEFVDGAPVARALRQVAAAMVAKPTTRIALGELLARRRPTVALPSAAADAAAGGTPPAEGPMAPVCAGEDVVDAAVARVLALRRSYLCVQGPPGTGKTYTAARCIAALVAEGRRVGVMAVSHRAVTHLMRQSLELIAEGHGPRGAPGEPFIDGHGTIARAVRSCAAVRLGGSAEELHELERVCAAASDDARGSKGDGEGRDGEGRDGEGGAGEGGAGVLLSVRQLSGASGLKKGGLAAAELLVGGTAWAMASEELCAQLDVLFIDEAGQLPLAQLAGASRSAQSLVLLGDQMQLPAPTEGHHPAASGASCLEYLLQGAETVPPTLGLFLPTSYRLHPALCELVSRLSYRGKLKPHAATASRKIVLAPDGSSELVRRALGDLPRALAASAEASPTTGRPPLLCVAGVAHVPVEHEGNSQASQEEAGLIASLCTELLRAELVFGSERRPLRPEDLLVVAPYNLQVRVLEAALPPRVRVGTVDRFQGQEAPVVLLSLCHSDFDSSERVDSAAADVAKGSGGGVGWDAAAGSSGGTVGSERGLSFVLNLNRLNVALSRAQCLALVISSPRLAEATPRSLQQQRELSALCAIMEASPQLSWSAQDAT</sequence>
<dbReference type="InterPro" id="IPR003593">
    <property type="entry name" value="AAA+_ATPase"/>
</dbReference>
<dbReference type="InterPro" id="IPR041679">
    <property type="entry name" value="DNA2/NAM7-like_C"/>
</dbReference>